<dbReference type="Pfam" id="PF07858">
    <property type="entry name" value="LEH"/>
    <property type="match status" value="1"/>
</dbReference>
<evidence type="ECO:0000259" key="1">
    <source>
        <dbReference type="Pfam" id="PF07858"/>
    </source>
</evidence>
<evidence type="ECO:0000313" key="3">
    <source>
        <dbReference type="Proteomes" id="UP001143309"/>
    </source>
</evidence>
<proteinExistence type="predicted"/>
<organism evidence="2 3">
    <name type="scientific">Methylopila turkensis</name>
    <dbReference type="NCBI Taxonomy" id="1437816"/>
    <lineage>
        <taxon>Bacteria</taxon>
        <taxon>Pseudomonadati</taxon>
        <taxon>Pseudomonadota</taxon>
        <taxon>Alphaproteobacteria</taxon>
        <taxon>Hyphomicrobiales</taxon>
        <taxon>Methylopilaceae</taxon>
        <taxon>Methylopila</taxon>
    </lineage>
</organism>
<gene>
    <name evidence="2" type="ORF">GCM10008174_07920</name>
</gene>
<sequence length="130" mass="14578">MSTPIEIVKVFCATFPEEDGKVAIRRYFTPQTVWVNEGVSKTTGIDEAIAFLERPNRSKSVAAVHFDMLAIAADGNRVLTERLDRFLRADGSEIAAIKVMGIFEVEGDRIVAWRDYFDVNAGERIAPDKR</sequence>
<dbReference type="SUPFAM" id="SSF54427">
    <property type="entry name" value="NTF2-like"/>
    <property type="match status" value="1"/>
</dbReference>
<dbReference type="RefSeq" id="WP_271199542.1">
    <property type="nucleotide sequence ID" value="NZ_BSFL01000001.1"/>
</dbReference>
<dbReference type="AlphaFoldDB" id="A0A9W6JJX6"/>
<keyword evidence="3" id="KW-1185">Reference proteome</keyword>
<dbReference type="EMBL" id="BSFL01000001">
    <property type="protein sequence ID" value="GLK79051.1"/>
    <property type="molecule type" value="Genomic_DNA"/>
</dbReference>
<reference evidence="2" key="2">
    <citation type="submission" date="2023-01" db="EMBL/GenBank/DDBJ databases">
        <authorList>
            <person name="Sun Q."/>
            <person name="Evtushenko L."/>
        </authorList>
    </citation>
    <scope>NUCLEOTIDE SEQUENCE</scope>
    <source>
        <strain evidence="2">VKM B-2748</strain>
    </source>
</reference>
<dbReference type="Gene3D" id="3.10.450.50">
    <property type="match status" value="1"/>
</dbReference>
<dbReference type="InterPro" id="IPR032710">
    <property type="entry name" value="NTF2-like_dom_sf"/>
</dbReference>
<reference evidence="2" key="1">
    <citation type="journal article" date="2014" name="Int. J. Syst. Evol. Microbiol.">
        <title>Complete genome sequence of Corynebacterium casei LMG S-19264T (=DSM 44701T), isolated from a smear-ripened cheese.</title>
        <authorList>
            <consortium name="US DOE Joint Genome Institute (JGI-PGF)"/>
            <person name="Walter F."/>
            <person name="Albersmeier A."/>
            <person name="Kalinowski J."/>
            <person name="Ruckert C."/>
        </authorList>
    </citation>
    <scope>NUCLEOTIDE SEQUENCE</scope>
    <source>
        <strain evidence="2">VKM B-2748</strain>
    </source>
</reference>
<name>A0A9W6JJX6_9HYPH</name>
<dbReference type="Proteomes" id="UP001143309">
    <property type="component" value="Unassembled WGS sequence"/>
</dbReference>
<accession>A0A9W6JJX6</accession>
<comment type="caution">
    <text evidence="2">The sequence shown here is derived from an EMBL/GenBank/DDBJ whole genome shotgun (WGS) entry which is preliminary data.</text>
</comment>
<protein>
    <recommendedName>
        <fullName evidence="1">Limonene-1,2-epoxide hydrolase domain-containing protein</fullName>
    </recommendedName>
</protein>
<evidence type="ECO:0000313" key="2">
    <source>
        <dbReference type="EMBL" id="GLK79051.1"/>
    </source>
</evidence>
<dbReference type="InterPro" id="IPR013100">
    <property type="entry name" value="LEH"/>
</dbReference>
<feature type="domain" description="Limonene-1,2-epoxide hydrolase" evidence="1">
    <location>
        <begin position="4"/>
        <end position="119"/>
    </location>
</feature>